<name>A0AAN9JNF3_CLITE</name>
<evidence type="ECO:0000313" key="2">
    <source>
        <dbReference type="Proteomes" id="UP001359559"/>
    </source>
</evidence>
<evidence type="ECO:0000313" key="1">
    <source>
        <dbReference type="EMBL" id="KAK7301033.1"/>
    </source>
</evidence>
<sequence>MSAVIVLTCNENFLESCKPPKSAVSDTLLCGGLQWSCYLFALTWTARAFQMQLYKSVNRIEKLGELEVGD</sequence>
<gene>
    <name evidence="1" type="ORF">RJT34_11888</name>
</gene>
<dbReference type="Proteomes" id="UP001359559">
    <property type="component" value="Unassembled WGS sequence"/>
</dbReference>
<dbReference type="EMBL" id="JAYKXN010000003">
    <property type="protein sequence ID" value="KAK7301033.1"/>
    <property type="molecule type" value="Genomic_DNA"/>
</dbReference>
<reference evidence="1 2" key="1">
    <citation type="submission" date="2024-01" db="EMBL/GenBank/DDBJ databases">
        <title>The genomes of 5 underutilized Papilionoideae crops provide insights into root nodulation and disease resistance.</title>
        <authorList>
            <person name="Yuan L."/>
        </authorList>
    </citation>
    <scope>NUCLEOTIDE SEQUENCE [LARGE SCALE GENOMIC DNA]</scope>
    <source>
        <strain evidence="1">LY-2023</strain>
        <tissue evidence="1">Leaf</tissue>
    </source>
</reference>
<organism evidence="1 2">
    <name type="scientific">Clitoria ternatea</name>
    <name type="common">Butterfly pea</name>
    <dbReference type="NCBI Taxonomy" id="43366"/>
    <lineage>
        <taxon>Eukaryota</taxon>
        <taxon>Viridiplantae</taxon>
        <taxon>Streptophyta</taxon>
        <taxon>Embryophyta</taxon>
        <taxon>Tracheophyta</taxon>
        <taxon>Spermatophyta</taxon>
        <taxon>Magnoliopsida</taxon>
        <taxon>eudicotyledons</taxon>
        <taxon>Gunneridae</taxon>
        <taxon>Pentapetalae</taxon>
        <taxon>rosids</taxon>
        <taxon>fabids</taxon>
        <taxon>Fabales</taxon>
        <taxon>Fabaceae</taxon>
        <taxon>Papilionoideae</taxon>
        <taxon>50 kb inversion clade</taxon>
        <taxon>NPAAA clade</taxon>
        <taxon>indigoferoid/millettioid clade</taxon>
        <taxon>Phaseoleae</taxon>
        <taxon>Clitoria</taxon>
    </lineage>
</organism>
<proteinExistence type="predicted"/>
<protein>
    <submittedName>
        <fullName evidence="1">Uncharacterized protein</fullName>
    </submittedName>
</protein>
<keyword evidence="2" id="KW-1185">Reference proteome</keyword>
<comment type="caution">
    <text evidence="1">The sequence shown here is derived from an EMBL/GenBank/DDBJ whole genome shotgun (WGS) entry which is preliminary data.</text>
</comment>
<accession>A0AAN9JNF3</accession>
<dbReference type="AlphaFoldDB" id="A0AAN9JNF3"/>